<feature type="disulfide bond" evidence="14">
    <location>
        <begin position="65"/>
        <end position="98"/>
    </location>
</feature>
<dbReference type="InterPro" id="IPR008427">
    <property type="entry name" value="Extracellular_membr_CFEM_dom"/>
</dbReference>
<evidence type="ECO:0000256" key="7">
    <source>
        <dbReference type="ARBA" id="ARBA00022692"/>
    </source>
</evidence>
<feature type="transmembrane region" description="Helical" evidence="16">
    <location>
        <begin position="190"/>
        <end position="212"/>
    </location>
</feature>
<evidence type="ECO:0000256" key="6">
    <source>
        <dbReference type="ARBA" id="ARBA00022622"/>
    </source>
</evidence>
<dbReference type="Proteomes" id="UP001251528">
    <property type="component" value="Unassembled WGS sequence"/>
</dbReference>
<feature type="region of interest" description="Disordered" evidence="15">
    <location>
        <begin position="392"/>
        <end position="416"/>
    </location>
</feature>
<evidence type="ECO:0000256" key="8">
    <source>
        <dbReference type="ARBA" id="ARBA00022729"/>
    </source>
</evidence>
<feature type="binding site" description="axial binding residue" evidence="14">
    <location>
        <position position="60"/>
    </location>
    <ligand>
        <name>heme</name>
        <dbReference type="ChEBI" id="CHEBI:30413"/>
    </ligand>
    <ligandPart>
        <name>Fe</name>
        <dbReference type="ChEBI" id="CHEBI:18248"/>
    </ligandPart>
</feature>
<proteinExistence type="inferred from homology"/>
<dbReference type="Pfam" id="PF20684">
    <property type="entry name" value="Fung_rhodopsin"/>
    <property type="match status" value="1"/>
</dbReference>
<dbReference type="SMART" id="SM00747">
    <property type="entry name" value="CFEM"/>
    <property type="match status" value="1"/>
</dbReference>
<feature type="domain" description="CFEM" evidence="18">
    <location>
        <begin position="14"/>
        <end position="125"/>
    </location>
</feature>
<dbReference type="PROSITE" id="PS52012">
    <property type="entry name" value="CFEM"/>
    <property type="match status" value="1"/>
</dbReference>
<keyword evidence="14" id="KW-0408">Iron</keyword>
<evidence type="ECO:0000313" key="19">
    <source>
        <dbReference type="EMBL" id="KAK2608417.1"/>
    </source>
</evidence>
<evidence type="ECO:0000256" key="17">
    <source>
        <dbReference type="SAM" id="SignalP"/>
    </source>
</evidence>
<dbReference type="PANTHER" id="PTHR33048">
    <property type="entry name" value="PTH11-LIKE INTEGRAL MEMBRANE PROTEIN (AFU_ORTHOLOGUE AFUA_5G11245)"/>
    <property type="match status" value="1"/>
</dbReference>
<keyword evidence="11 14" id="KW-1015">Disulfide bond</keyword>
<keyword evidence="14" id="KW-0479">Metal-binding</keyword>
<feature type="transmembrane region" description="Helical" evidence="16">
    <location>
        <begin position="224"/>
        <end position="251"/>
    </location>
</feature>
<dbReference type="GO" id="GO:0098552">
    <property type="term" value="C:side of membrane"/>
    <property type="evidence" value="ECO:0007669"/>
    <property type="project" value="UniProtKB-KW"/>
</dbReference>
<gene>
    <name evidence="19" type="ORF">QQS21_003103</name>
</gene>
<dbReference type="AlphaFoldDB" id="A0AAJ0FVY0"/>
<comment type="caution">
    <text evidence="19">The sequence shown here is derived from an EMBL/GenBank/DDBJ whole genome shotgun (WGS) entry which is preliminary data.</text>
</comment>
<keyword evidence="6" id="KW-0336">GPI-anchor</keyword>
<evidence type="ECO:0000256" key="12">
    <source>
        <dbReference type="ARBA" id="ARBA00023288"/>
    </source>
</evidence>
<feature type="signal peptide" evidence="17">
    <location>
        <begin position="1"/>
        <end position="20"/>
    </location>
</feature>
<dbReference type="Pfam" id="PF05730">
    <property type="entry name" value="CFEM"/>
    <property type="match status" value="1"/>
</dbReference>
<organism evidence="19 20">
    <name type="scientific">Conoideocrella luteorostrata</name>
    <dbReference type="NCBI Taxonomy" id="1105319"/>
    <lineage>
        <taxon>Eukaryota</taxon>
        <taxon>Fungi</taxon>
        <taxon>Dikarya</taxon>
        <taxon>Ascomycota</taxon>
        <taxon>Pezizomycotina</taxon>
        <taxon>Sordariomycetes</taxon>
        <taxon>Hypocreomycetidae</taxon>
        <taxon>Hypocreales</taxon>
        <taxon>Clavicipitaceae</taxon>
        <taxon>Conoideocrella</taxon>
    </lineage>
</organism>
<protein>
    <recommendedName>
        <fullName evidence="18">CFEM domain-containing protein</fullName>
    </recommendedName>
</protein>
<name>A0AAJ0FVY0_9HYPO</name>
<keyword evidence="9 16" id="KW-1133">Transmembrane helix</keyword>
<keyword evidence="8 17" id="KW-0732">Signal</keyword>
<evidence type="ECO:0000256" key="14">
    <source>
        <dbReference type="PROSITE-ProRule" id="PRU01356"/>
    </source>
</evidence>
<comment type="similarity">
    <text evidence="4">Belongs to the RBT5 family.</text>
</comment>
<keyword evidence="6" id="KW-0325">Glycoprotein</keyword>
<evidence type="ECO:0000256" key="1">
    <source>
        <dbReference type="ARBA" id="ARBA00004141"/>
    </source>
</evidence>
<evidence type="ECO:0000259" key="18">
    <source>
        <dbReference type="PROSITE" id="PS52012"/>
    </source>
</evidence>
<keyword evidence="14" id="KW-0349">Heme</keyword>
<evidence type="ECO:0000256" key="9">
    <source>
        <dbReference type="ARBA" id="ARBA00022989"/>
    </source>
</evidence>
<feature type="transmembrane region" description="Helical" evidence="16">
    <location>
        <begin position="108"/>
        <end position="130"/>
    </location>
</feature>
<keyword evidence="10 16" id="KW-0472">Membrane</keyword>
<evidence type="ECO:0000256" key="16">
    <source>
        <dbReference type="SAM" id="Phobius"/>
    </source>
</evidence>
<feature type="disulfide bond" evidence="14">
    <location>
        <begin position="46"/>
        <end position="77"/>
    </location>
</feature>
<feature type="transmembrane region" description="Helical" evidence="16">
    <location>
        <begin position="309"/>
        <end position="332"/>
    </location>
</feature>
<evidence type="ECO:0000256" key="10">
    <source>
        <dbReference type="ARBA" id="ARBA00023136"/>
    </source>
</evidence>
<feature type="disulfide bond" evidence="14">
    <location>
        <begin position="56"/>
        <end position="63"/>
    </location>
</feature>
<evidence type="ECO:0000256" key="3">
    <source>
        <dbReference type="ARBA" id="ARBA00004613"/>
    </source>
</evidence>
<dbReference type="PROSITE" id="PS51257">
    <property type="entry name" value="PROKAR_LIPOPROTEIN"/>
    <property type="match status" value="1"/>
</dbReference>
<reference evidence="19" key="1">
    <citation type="submission" date="2023-06" db="EMBL/GenBank/DDBJ databases">
        <title>Conoideocrella luteorostrata (Hypocreales: Clavicipitaceae), a potential biocontrol fungus for elongate hemlock scale in United States Christmas tree production areas.</title>
        <authorList>
            <person name="Barrett H."/>
            <person name="Lovett B."/>
            <person name="Macias A.M."/>
            <person name="Stajich J.E."/>
            <person name="Kasson M.T."/>
        </authorList>
    </citation>
    <scope>NUCLEOTIDE SEQUENCE</scope>
    <source>
        <strain evidence="19">ARSEF 14590</strain>
    </source>
</reference>
<evidence type="ECO:0000256" key="11">
    <source>
        <dbReference type="ARBA" id="ARBA00023157"/>
    </source>
</evidence>
<dbReference type="GO" id="GO:0046872">
    <property type="term" value="F:metal ion binding"/>
    <property type="evidence" value="ECO:0007669"/>
    <property type="project" value="UniProtKB-UniRule"/>
</dbReference>
<feature type="transmembrane region" description="Helical" evidence="16">
    <location>
        <begin position="352"/>
        <end position="372"/>
    </location>
</feature>
<feature type="transmembrane region" description="Helical" evidence="16">
    <location>
        <begin position="271"/>
        <end position="289"/>
    </location>
</feature>
<sequence>MRFKLGLSLLAVSSLASCHGELFNREAALESPKQVLARLPPCAAPCFISAIGNSTCAPSDSQCICASKTIDAEASLCVQMSCSFAEALATKNTTSTACHMPVRDRSGLYNSVAIALGTVSLVFITIRLVFKKFISTARALGWDDWVVLSMIPTRIASTVINAEGMVVFGLGKDIWAIPPSHVPSFATVFYVMEIIYFAEVSLIKLSLCLFYLRIFPTKNIRRLLWATAGFNFLMGFLFAILAAFQCTPVSYVWTQYTEPSSGGHCMNNNSLAWANAAISIFADLWMIAIPLSQVRKLNLSWRKKFSVSVMFLTGTFITIVSILRLRALITFANSSNPTWDQWETAYWSTIEVNTGVMCICLPTLRLILLRLFPEYLRTIRKSNKSYGSLEEGSHVSAARQPQQHQLADYKSATVVS</sequence>
<evidence type="ECO:0000256" key="13">
    <source>
        <dbReference type="ARBA" id="ARBA00038359"/>
    </source>
</evidence>
<accession>A0AAJ0FVY0</accession>
<comment type="similarity">
    <text evidence="13">Belongs to the SAT4 family.</text>
</comment>
<evidence type="ECO:0000256" key="15">
    <source>
        <dbReference type="SAM" id="MobiDB-lite"/>
    </source>
</evidence>
<dbReference type="InterPro" id="IPR049326">
    <property type="entry name" value="Rhodopsin_dom_fungi"/>
</dbReference>
<keyword evidence="7 16" id="KW-0812">Transmembrane</keyword>
<feature type="disulfide bond" evidence="14">
    <location>
        <begin position="42"/>
        <end position="82"/>
    </location>
</feature>
<dbReference type="EMBL" id="JASWJB010000039">
    <property type="protein sequence ID" value="KAK2608417.1"/>
    <property type="molecule type" value="Genomic_DNA"/>
</dbReference>
<keyword evidence="12" id="KW-0449">Lipoprotein</keyword>
<comment type="subcellular location">
    <subcellularLocation>
        <location evidence="2">Membrane</location>
        <topology evidence="2">Lipid-anchor</topology>
        <topology evidence="2">GPI-anchor</topology>
    </subcellularLocation>
    <subcellularLocation>
        <location evidence="1">Membrane</location>
        <topology evidence="1">Multi-pass membrane protein</topology>
    </subcellularLocation>
    <subcellularLocation>
        <location evidence="3">Secreted</location>
    </subcellularLocation>
</comment>
<evidence type="ECO:0000256" key="4">
    <source>
        <dbReference type="ARBA" id="ARBA00010031"/>
    </source>
</evidence>
<dbReference type="GO" id="GO:0005576">
    <property type="term" value="C:extracellular region"/>
    <property type="evidence" value="ECO:0007669"/>
    <property type="project" value="UniProtKB-SubCell"/>
</dbReference>
<feature type="chain" id="PRO_5042463866" description="CFEM domain-containing protein" evidence="17">
    <location>
        <begin position="21"/>
        <end position="416"/>
    </location>
</feature>
<evidence type="ECO:0000256" key="2">
    <source>
        <dbReference type="ARBA" id="ARBA00004589"/>
    </source>
</evidence>
<dbReference type="InterPro" id="IPR052337">
    <property type="entry name" value="SAT4-like"/>
</dbReference>
<evidence type="ECO:0000313" key="20">
    <source>
        <dbReference type="Proteomes" id="UP001251528"/>
    </source>
</evidence>
<evidence type="ECO:0000256" key="5">
    <source>
        <dbReference type="ARBA" id="ARBA00022525"/>
    </source>
</evidence>
<keyword evidence="20" id="KW-1185">Reference proteome</keyword>
<dbReference type="PANTHER" id="PTHR33048:SF143">
    <property type="entry name" value="EXTRACELLULAR MEMBRANE PROTEIN CFEM DOMAIN-CONTAINING PROTEIN-RELATED"/>
    <property type="match status" value="1"/>
</dbReference>
<keyword evidence="5" id="KW-0964">Secreted</keyword>